<organism evidence="3 4">
    <name type="scientific">Boothiomyces macroporosus</name>
    <dbReference type="NCBI Taxonomy" id="261099"/>
    <lineage>
        <taxon>Eukaryota</taxon>
        <taxon>Fungi</taxon>
        <taxon>Fungi incertae sedis</taxon>
        <taxon>Chytridiomycota</taxon>
        <taxon>Chytridiomycota incertae sedis</taxon>
        <taxon>Chytridiomycetes</taxon>
        <taxon>Rhizophydiales</taxon>
        <taxon>Terramycetaceae</taxon>
        <taxon>Boothiomyces</taxon>
    </lineage>
</organism>
<reference evidence="3" key="1">
    <citation type="submission" date="2020-05" db="EMBL/GenBank/DDBJ databases">
        <title>Phylogenomic resolution of chytrid fungi.</title>
        <authorList>
            <person name="Stajich J.E."/>
            <person name="Amses K."/>
            <person name="Simmons R."/>
            <person name="Seto K."/>
            <person name="Myers J."/>
            <person name="Bonds A."/>
            <person name="Quandt C.A."/>
            <person name="Barry K."/>
            <person name="Liu P."/>
            <person name="Grigoriev I."/>
            <person name="Longcore J.E."/>
            <person name="James T.Y."/>
        </authorList>
    </citation>
    <scope>NUCLEOTIDE SEQUENCE</scope>
    <source>
        <strain evidence="3">PLAUS21</strain>
    </source>
</reference>
<keyword evidence="4" id="KW-1185">Reference proteome</keyword>
<dbReference type="SUPFAM" id="SSF53474">
    <property type="entry name" value="alpha/beta-Hydrolases"/>
    <property type="match status" value="1"/>
</dbReference>
<evidence type="ECO:0000313" key="4">
    <source>
        <dbReference type="Proteomes" id="UP001210925"/>
    </source>
</evidence>
<feature type="transmembrane region" description="Helical" evidence="1">
    <location>
        <begin position="156"/>
        <end position="176"/>
    </location>
</feature>
<dbReference type="InterPro" id="IPR000073">
    <property type="entry name" value="AB_hydrolase_1"/>
</dbReference>
<dbReference type="PANTHER" id="PTHR45763">
    <property type="entry name" value="HYDROLASE, ALPHA/BETA FOLD FAMILY PROTEIN, EXPRESSED-RELATED"/>
    <property type="match status" value="1"/>
</dbReference>
<keyword evidence="1" id="KW-0812">Transmembrane</keyword>
<dbReference type="InterPro" id="IPR029058">
    <property type="entry name" value="AB_hydrolase_fold"/>
</dbReference>
<keyword evidence="1" id="KW-1133">Transmembrane helix</keyword>
<protein>
    <recommendedName>
        <fullName evidence="2">AB hydrolase-1 domain-containing protein</fullName>
    </recommendedName>
</protein>
<dbReference type="AlphaFoldDB" id="A0AAD5UCR5"/>
<dbReference type="Proteomes" id="UP001210925">
    <property type="component" value="Unassembled WGS sequence"/>
</dbReference>
<dbReference type="PANTHER" id="PTHR45763:SF46">
    <property type="entry name" value="AB HYDROLASE-1 DOMAIN-CONTAINING PROTEIN"/>
    <property type="match status" value="1"/>
</dbReference>
<name>A0AAD5UCR5_9FUNG</name>
<evidence type="ECO:0000259" key="2">
    <source>
        <dbReference type="Pfam" id="PF00561"/>
    </source>
</evidence>
<dbReference type="EMBL" id="JADGKB010000215">
    <property type="protein sequence ID" value="KAJ3250902.1"/>
    <property type="molecule type" value="Genomic_DNA"/>
</dbReference>
<keyword evidence="1" id="KW-0472">Membrane</keyword>
<accession>A0AAD5UCR5</accession>
<sequence>MDRKTQTIKLKDSRKLAYIDYGDTLSTKLVLQHHGFPSSKMEGLIFHEKALEMNIRLITIDRPGFGDSDIDADHSIKKYISEDLVELVEQLEPKPTEISMLGISGGGPYVAASLFYWPRHVPPVKNAVFCAGLCPNDPKIANCSFKFRMMFNMFSWSWYVLYPTFSLQAWMMKSFFTTYLEESEKQQENQTSIRNKMKSALTTADYEALSQNDNENFKIFMLFLRDAYKNPDYLNVFIKQAWQYTADPGFKMSEIETKANVTVFQGGIDTQVPQEVGELIASEIKGAELKLYPDEGHLSLIINKKQEILAACLK</sequence>
<dbReference type="Pfam" id="PF00561">
    <property type="entry name" value="Abhydrolase_1"/>
    <property type="match status" value="1"/>
</dbReference>
<evidence type="ECO:0000313" key="3">
    <source>
        <dbReference type="EMBL" id="KAJ3250902.1"/>
    </source>
</evidence>
<comment type="caution">
    <text evidence="3">The sequence shown here is derived from an EMBL/GenBank/DDBJ whole genome shotgun (WGS) entry which is preliminary data.</text>
</comment>
<feature type="domain" description="AB hydrolase-1" evidence="2">
    <location>
        <begin position="29"/>
        <end position="301"/>
    </location>
</feature>
<dbReference type="Gene3D" id="3.40.50.1820">
    <property type="entry name" value="alpha/beta hydrolase"/>
    <property type="match status" value="1"/>
</dbReference>
<evidence type="ECO:0000256" key="1">
    <source>
        <dbReference type="SAM" id="Phobius"/>
    </source>
</evidence>
<proteinExistence type="predicted"/>
<gene>
    <name evidence="3" type="ORF">HK103_003063</name>
</gene>